<feature type="transmembrane region" description="Helical" evidence="2">
    <location>
        <begin position="180"/>
        <end position="199"/>
    </location>
</feature>
<keyword evidence="2" id="KW-1133">Transmembrane helix</keyword>
<dbReference type="OrthoDB" id="2956246at2759"/>
<accession>A0A084AWZ1</accession>
<evidence type="ECO:0000313" key="3">
    <source>
        <dbReference type="EMBL" id="KEY69820.1"/>
    </source>
</evidence>
<dbReference type="HOGENOM" id="CLU_026024_2_1_1"/>
<keyword evidence="2" id="KW-0812">Transmembrane</keyword>
<feature type="transmembrane region" description="Helical" evidence="2">
    <location>
        <begin position="157"/>
        <end position="174"/>
    </location>
</feature>
<keyword evidence="2" id="KW-0472">Membrane</keyword>
<organism evidence="3 4">
    <name type="scientific">Stachybotrys chartarum (strain CBS 109288 / IBT 7711)</name>
    <name type="common">Toxic black mold</name>
    <name type="synonym">Stilbospora chartarum</name>
    <dbReference type="NCBI Taxonomy" id="1280523"/>
    <lineage>
        <taxon>Eukaryota</taxon>
        <taxon>Fungi</taxon>
        <taxon>Dikarya</taxon>
        <taxon>Ascomycota</taxon>
        <taxon>Pezizomycotina</taxon>
        <taxon>Sordariomycetes</taxon>
        <taxon>Hypocreomycetidae</taxon>
        <taxon>Hypocreales</taxon>
        <taxon>Stachybotryaceae</taxon>
        <taxon>Stachybotrys</taxon>
    </lineage>
</organism>
<reference evidence="3 4" key="1">
    <citation type="journal article" date="2014" name="BMC Genomics">
        <title>Comparative genome sequencing reveals chemotype-specific gene clusters in the toxigenic black mold Stachybotrys.</title>
        <authorList>
            <person name="Semeiks J."/>
            <person name="Borek D."/>
            <person name="Otwinowski Z."/>
            <person name="Grishin N.V."/>
        </authorList>
    </citation>
    <scope>NUCLEOTIDE SEQUENCE [LARGE SCALE GENOMIC DNA]</scope>
    <source>
        <strain evidence="4">CBS 109288 / IBT 7711</strain>
    </source>
</reference>
<sequence>MDAAAAALHRRVLVAPWSTTPIPNLSLSAGALLALADLHTIAQRTALTGGSSWLDTLVLAPGLHYQQAADAIDRQLDVQQRPTAVEARGAAGVEARYVVNNAAMVGFLKRMCSDDAKGDDPVTLDVMLDTAGRVVRRGLGDFISLAGDGNTNWFSHALYLASPLLTAAAVAFLILLEDWWALGCLGALMLSRLLNIYVIKQRARPTSPAPFPDGPGDTLTEYSIDLGLKRRAVLRGRPSDLQAVTTQAWLRGKTHAEGYFEAAAKLIVYLVAAFSGNLTQAGAMVFMALLLLSAGLLGLSNAHLKDLRMHGRVAKRERRKAKSFPVQGSVENGDRRVTM</sequence>
<proteinExistence type="predicted"/>
<protein>
    <submittedName>
        <fullName evidence="3">Uncharacterized protein</fullName>
    </submittedName>
</protein>
<evidence type="ECO:0000256" key="2">
    <source>
        <dbReference type="SAM" id="Phobius"/>
    </source>
</evidence>
<keyword evidence="4" id="KW-1185">Reference proteome</keyword>
<feature type="region of interest" description="Disordered" evidence="1">
    <location>
        <begin position="316"/>
        <end position="339"/>
    </location>
</feature>
<feature type="transmembrane region" description="Helical" evidence="2">
    <location>
        <begin position="258"/>
        <end position="275"/>
    </location>
</feature>
<dbReference type="EMBL" id="KL648512">
    <property type="protein sequence ID" value="KEY69820.1"/>
    <property type="molecule type" value="Genomic_DNA"/>
</dbReference>
<evidence type="ECO:0000313" key="4">
    <source>
        <dbReference type="Proteomes" id="UP000028045"/>
    </source>
</evidence>
<gene>
    <name evidence="3" type="ORF">S7711_08604</name>
</gene>
<feature type="transmembrane region" description="Helical" evidence="2">
    <location>
        <begin position="281"/>
        <end position="299"/>
    </location>
</feature>
<dbReference type="AlphaFoldDB" id="A0A084AWZ1"/>
<evidence type="ECO:0000256" key="1">
    <source>
        <dbReference type="SAM" id="MobiDB-lite"/>
    </source>
</evidence>
<name>A0A084AWZ1_STACB</name>
<dbReference type="Proteomes" id="UP000028045">
    <property type="component" value="Unassembled WGS sequence"/>
</dbReference>